<dbReference type="InterPro" id="IPR006129">
    <property type="entry name" value="AdhesinB"/>
</dbReference>
<dbReference type="PRINTS" id="PR00690">
    <property type="entry name" value="ADHESNFAMILY"/>
</dbReference>
<organism evidence="7 8">
    <name type="scientific">Paenibacillus woosongensis</name>
    <dbReference type="NCBI Taxonomy" id="307580"/>
    <lineage>
        <taxon>Bacteria</taxon>
        <taxon>Bacillati</taxon>
        <taxon>Bacillota</taxon>
        <taxon>Bacilli</taxon>
        <taxon>Bacillales</taxon>
        <taxon>Paenibacillaceae</taxon>
        <taxon>Paenibacillus</taxon>
    </lineage>
</organism>
<comment type="caution">
    <text evidence="7">The sequence shown here is derived from an EMBL/GenBank/DDBJ whole genome shotgun (WGS) entry which is preliminary data.</text>
</comment>
<reference evidence="7 8" key="1">
    <citation type="submission" date="2021-03" db="EMBL/GenBank/DDBJ databases">
        <title>Antimicrobial resistance genes in bacteria isolated from Japanese honey, and their potential for conferring macrolide and lincosamide resistance in the American foulbrood pathogen Paenibacillus larvae.</title>
        <authorList>
            <person name="Okamoto M."/>
            <person name="Kumagai M."/>
            <person name="Kanamori H."/>
            <person name="Takamatsu D."/>
        </authorList>
    </citation>
    <scope>NUCLEOTIDE SEQUENCE [LARGE SCALE GENOMIC DNA]</scope>
    <source>
        <strain evidence="7 8">J15TS10</strain>
    </source>
</reference>
<sequence length="383" mass="42191">MNQYRNQTERSKRNRVWNKGLAAAALLLAVIMVTAACGAKGGAGASGAEAESPDSPSKGKLDIQVSFYPMYEFTKQVAGDAADVQMLVPGGVEPHDWEPTPRDIAKLEEADVFVYNGAGMEGWVEQVLSAVSSRKLVKIEASQGIDMIEDAEVHDHPDGDEHEPAEEEAHEHDHEHHHDHEQAHEEAHDHNHEHEAAGHHDHDHAHNHGGLDPHVWLSPALAIKEVRNIEAGLSQAAPEHQELFKKNADAYVAKLEALDQEFRETLASVKRKDFITQHAAFGYLAREYGLRQVPIAGLSPELEPSAAQMAEIVKFAKENDVKTIFFETLVSSKVAEAISKEIGAQTAVLNPIEGLTEEDLSSSRDYIVLMRQNLEALKLALNE</sequence>
<dbReference type="PRINTS" id="PR00691">
    <property type="entry name" value="ADHESINB"/>
</dbReference>
<dbReference type="PANTHER" id="PTHR42953">
    <property type="entry name" value="HIGH-AFFINITY ZINC UPTAKE SYSTEM PROTEIN ZNUA-RELATED"/>
    <property type="match status" value="1"/>
</dbReference>
<dbReference type="InterPro" id="IPR006128">
    <property type="entry name" value="Lipoprotein_PsaA-like"/>
</dbReference>
<evidence type="ECO:0000256" key="5">
    <source>
        <dbReference type="SAM" id="MobiDB-lite"/>
    </source>
</evidence>
<evidence type="ECO:0000313" key="8">
    <source>
        <dbReference type="Proteomes" id="UP000681290"/>
    </source>
</evidence>
<evidence type="ECO:0000256" key="3">
    <source>
        <dbReference type="ARBA" id="ARBA00022729"/>
    </source>
</evidence>
<accession>A0ABQ4MMF8</accession>
<keyword evidence="3 6" id="KW-0732">Signal</keyword>
<gene>
    <name evidence="7" type="primary">znuA</name>
    <name evidence="7" type="ORF">J15TS10_10000</name>
</gene>
<protein>
    <submittedName>
        <fullName evidence="7">High-affinity zinc uptake system binding-protein ZnuA</fullName>
    </submittedName>
</protein>
<evidence type="ECO:0000313" key="7">
    <source>
        <dbReference type="EMBL" id="GIP57186.1"/>
    </source>
</evidence>
<dbReference type="SUPFAM" id="SSF53807">
    <property type="entry name" value="Helical backbone' metal receptor"/>
    <property type="match status" value="1"/>
</dbReference>
<evidence type="ECO:0000256" key="4">
    <source>
        <dbReference type="RuleBase" id="RU003512"/>
    </source>
</evidence>
<feature type="signal peptide" evidence="6">
    <location>
        <begin position="1"/>
        <end position="35"/>
    </location>
</feature>
<dbReference type="PANTHER" id="PTHR42953:SF3">
    <property type="entry name" value="HIGH-AFFINITY ZINC UPTAKE SYSTEM PROTEIN ZNUA"/>
    <property type="match status" value="1"/>
</dbReference>
<dbReference type="InterPro" id="IPR006127">
    <property type="entry name" value="ZnuA-like"/>
</dbReference>
<dbReference type="Proteomes" id="UP000681290">
    <property type="component" value="Unassembled WGS sequence"/>
</dbReference>
<proteinExistence type="inferred from homology"/>
<keyword evidence="8" id="KW-1185">Reference proteome</keyword>
<feature type="chain" id="PRO_5047244276" evidence="6">
    <location>
        <begin position="36"/>
        <end position="383"/>
    </location>
</feature>
<dbReference type="EMBL" id="BOSM01000001">
    <property type="protein sequence ID" value="GIP57186.1"/>
    <property type="molecule type" value="Genomic_DNA"/>
</dbReference>
<feature type="region of interest" description="Disordered" evidence="5">
    <location>
        <begin position="153"/>
        <end position="212"/>
    </location>
</feature>
<evidence type="ECO:0000256" key="1">
    <source>
        <dbReference type="ARBA" id="ARBA00011028"/>
    </source>
</evidence>
<evidence type="ECO:0000256" key="6">
    <source>
        <dbReference type="SAM" id="SignalP"/>
    </source>
</evidence>
<dbReference type="Gene3D" id="3.40.50.1980">
    <property type="entry name" value="Nitrogenase molybdenum iron protein domain"/>
    <property type="match status" value="3"/>
</dbReference>
<dbReference type="CDD" id="cd01017">
    <property type="entry name" value="AdcA"/>
    <property type="match status" value="1"/>
</dbReference>
<comment type="similarity">
    <text evidence="1 4">Belongs to the bacterial solute-binding protein 9 family.</text>
</comment>
<evidence type="ECO:0000256" key="2">
    <source>
        <dbReference type="ARBA" id="ARBA00022448"/>
    </source>
</evidence>
<dbReference type="Pfam" id="PF01297">
    <property type="entry name" value="ZnuA"/>
    <property type="match status" value="1"/>
</dbReference>
<feature type="compositionally biased region" description="Basic and acidic residues" evidence="5">
    <location>
        <begin position="167"/>
        <end position="211"/>
    </location>
</feature>
<dbReference type="InterPro" id="IPR050492">
    <property type="entry name" value="Bact_metal-bind_prot9"/>
</dbReference>
<keyword evidence="2 4" id="KW-0813">Transport</keyword>
<name>A0ABQ4MMF8_9BACL</name>